<dbReference type="VEuPathDB" id="FungiDB:H257_04810"/>
<evidence type="ECO:0000313" key="1">
    <source>
        <dbReference type="EMBL" id="ETV83072.1"/>
    </source>
</evidence>
<dbReference type="AlphaFoldDB" id="W4GTR9"/>
<reference evidence="1" key="1">
    <citation type="submission" date="2013-12" db="EMBL/GenBank/DDBJ databases">
        <title>The Genome Sequence of Aphanomyces astaci APO3.</title>
        <authorList>
            <consortium name="The Broad Institute Genomics Platform"/>
            <person name="Russ C."/>
            <person name="Tyler B."/>
            <person name="van West P."/>
            <person name="Dieguez-Uribeondo J."/>
            <person name="Young S.K."/>
            <person name="Zeng Q."/>
            <person name="Gargeya S."/>
            <person name="Fitzgerald M."/>
            <person name="Abouelleil A."/>
            <person name="Alvarado L."/>
            <person name="Chapman S.B."/>
            <person name="Gainer-Dewar J."/>
            <person name="Goldberg J."/>
            <person name="Griggs A."/>
            <person name="Gujja S."/>
            <person name="Hansen M."/>
            <person name="Howarth C."/>
            <person name="Imamovic A."/>
            <person name="Ireland A."/>
            <person name="Larimer J."/>
            <person name="McCowan C."/>
            <person name="Murphy C."/>
            <person name="Pearson M."/>
            <person name="Poon T.W."/>
            <person name="Priest M."/>
            <person name="Roberts A."/>
            <person name="Saif S."/>
            <person name="Shea T."/>
            <person name="Sykes S."/>
            <person name="Wortman J."/>
            <person name="Nusbaum C."/>
            <person name="Birren B."/>
        </authorList>
    </citation>
    <scope>NUCLEOTIDE SEQUENCE [LARGE SCALE GENOMIC DNA]</scope>
    <source>
        <strain evidence="1">APO3</strain>
    </source>
</reference>
<sequence length="99" mass="10927">MSGAAFEPFTGVVLASLVNTAHKCQVFSQVGQHCLVTISTKQSFYSHGPVGANVDWRRHINQTIDRAKPRRRHNDRLGNVRGLLDIECPHSTTTDSEVG</sequence>
<dbReference type="EMBL" id="KI913121">
    <property type="protein sequence ID" value="ETV83072.1"/>
    <property type="molecule type" value="Genomic_DNA"/>
</dbReference>
<accession>W4GTR9</accession>
<gene>
    <name evidence="1" type="ORF">H257_04810</name>
</gene>
<proteinExistence type="predicted"/>
<organism evidence="1">
    <name type="scientific">Aphanomyces astaci</name>
    <name type="common">Crayfish plague agent</name>
    <dbReference type="NCBI Taxonomy" id="112090"/>
    <lineage>
        <taxon>Eukaryota</taxon>
        <taxon>Sar</taxon>
        <taxon>Stramenopiles</taxon>
        <taxon>Oomycota</taxon>
        <taxon>Saprolegniomycetes</taxon>
        <taxon>Saprolegniales</taxon>
        <taxon>Verrucalvaceae</taxon>
        <taxon>Aphanomyces</taxon>
    </lineage>
</organism>
<dbReference type="RefSeq" id="XP_009827743.1">
    <property type="nucleotide sequence ID" value="XM_009829441.1"/>
</dbReference>
<protein>
    <submittedName>
        <fullName evidence="1">Uncharacterized protein</fullName>
    </submittedName>
</protein>
<dbReference type="GeneID" id="20806806"/>
<name>W4GTR9_APHAT</name>